<dbReference type="InterPro" id="IPR017853">
    <property type="entry name" value="GH"/>
</dbReference>
<dbReference type="GeneID" id="100900713"/>
<sequence>MGRIGLLYFLAGVFGGFLCSPHVEAASDQSSLFPEKLVHLDFKGAPLSIAYMESVFPLLRAMGASGLLVEYEDMFPYSGALRNLTARNHFSPDDIKRLLDAADSNNLTVIPLVQTFGHLEFVLKLPDYITMREDPENPQALCPSFSLSNIIVRDMLRQVAHLHKDRISHIHIGSDEVFVIGECSRCKARMFANNWTTDDLFLDHVHTITAFTRSLNLQPIMWDDMFRKIDIDVLRTKNLTKDTDIMLWSYRNVGEGEADLIEKYSQANFAGIWVASAFKGVAGPSEQMPQYTLHLNNNIDWLKVASSLENKVKLRGIALTGWSRFDHFGSLCELFPVGIPVLALCLKHLSTGSHDARALEDIRELLRCNRPIPLASPEDAALMWCGYPGAMTFVAVQRLDQFERKRLSIESTSYYKGFLTPMNLKHNFSSPALVRDAVVKLPAAMDLLDTVLENIQHLKNVCDQFTLKEWIETYWQPQKDWGQALQTVAEKLLYHKTFPRRPLYN</sequence>
<evidence type="ECO:0000256" key="1">
    <source>
        <dbReference type="ARBA" id="ARBA00001231"/>
    </source>
</evidence>
<evidence type="ECO:0000313" key="7">
    <source>
        <dbReference type="Proteomes" id="UP000694867"/>
    </source>
</evidence>
<evidence type="ECO:0000313" key="8">
    <source>
        <dbReference type="RefSeq" id="XP_003738378.1"/>
    </source>
</evidence>
<dbReference type="Gene3D" id="3.20.20.80">
    <property type="entry name" value="Glycosidases"/>
    <property type="match status" value="1"/>
</dbReference>
<name>A0AAJ6VVR4_9ACAR</name>
<dbReference type="GO" id="GO:0005975">
    <property type="term" value="P:carbohydrate metabolic process"/>
    <property type="evidence" value="ECO:0007669"/>
    <property type="project" value="InterPro"/>
</dbReference>
<dbReference type="Pfam" id="PF00728">
    <property type="entry name" value="Glyco_hydro_20"/>
    <property type="match status" value="1"/>
</dbReference>
<dbReference type="GO" id="GO:0004563">
    <property type="term" value="F:beta-N-acetylhexosaminidase activity"/>
    <property type="evidence" value="ECO:0007669"/>
    <property type="project" value="UniProtKB-EC"/>
</dbReference>
<reference evidence="8" key="1">
    <citation type="submission" date="2025-08" db="UniProtKB">
        <authorList>
            <consortium name="RefSeq"/>
        </authorList>
    </citation>
    <scope>IDENTIFICATION</scope>
</reference>
<evidence type="ECO:0000256" key="3">
    <source>
        <dbReference type="ARBA" id="ARBA00012663"/>
    </source>
</evidence>
<comment type="similarity">
    <text evidence="2">Belongs to the glycosyl hydrolase 20 family.</text>
</comment>
<keyword evidence="4" id="KW-0378">Hydrolase</keyword>
<dbReference type="RefSeq" id="XP_003738378.1">
    <property type="nucleotide sequence ID" value="XM_003738330.2"/>
</dbReference>
<evidence type="ECO:0000256" key="5">
    <source>
        <dbReference type="SAM" id="SignalP"/>
    </source>
</evidence>
<evidence type="ECO:0000259" key="6">
    <source>
        <dbReference type="Pfam" id="PF00728"/>
    </source>
</evidence>
<keyword evidence="7" id="KW-1185">Reference proteome</keyword>
<accession>A0AAJ6VVR4</accession>
<dbReference type="SUPFAM" id="SSF51445">
    <property type="entry name" value="(Trans)glycosidases"/>
    <property type="match status" value="1"/>
</dbReference>
<dbReference type="InterPro" id="IPR038901">
    <property type="entry name" value="HEXDC-like"/>
</dbReference>
<feature type="domain" description="Glycoside hydrolase family 20 catalytic" evidence="6">
    <location>
        <begin position="86"/>
        <end position="252"/>
    </location>
</feature>
<protein>
    <recommendedName>
        <fullName evidence="3">beta-N-acetylhexosaminidase</fullName>
        <ecNumber evidence="3">3.2.1.52</ecNumber>
    </recommendedName>
</protein>
<proteinExistence type="inferred from homology"/>
<dbReference type="AlphaFoldDB" id="A0AAJ6VVR4"/>
<gene>
    <name evidence="8" type="primary">LOC100900713</name>
</gene>
<dbReference type="CDD" id="cd06565">
    <property type="entry name" value="GH20_GcnA-like"/>
    <property type="match status" value="1"/>
</dbReference>
<feature type="signal peptide" evidence="5">
    <location>
        <begin position="1"/>
        <end position="25"/>
    </location>
</feature>
<feature type="chain" id="PRO_5042556648" description="beta-N-acetylhexosaminidase" evidence="5">
    <location>
        <begin position="26"/>
        <end position="505"/>
    </location>
</feature>
<dbReference type="EC" id="3.2.1.52" evidence="3"/>
<dbReference type="KEGG" id="goe:100900713"/>
<evidence type="ECO:0000256" key="4">
    <source>
        <dbReference type="ARBA" id="ARBA00022801"/>
    </source>
</evidence>
<keyword evidence="5" id="KW-0732">Signal</keyword>
<dbReference type="PANTHER" id="PTHR21040:SF8">
    <property type="entry name" value="BCDNA.GH04120"/>
    <property type="match status" value="1"/>
</dbReference>
<evidence type="ECO:0000256" key="2">
    <source>
        <dbReference type="ARBA" id="ARBA00006285"/>
    </source>
</evidence>
<organism evidence="7 8">
    <name type="scientific">Galendromus occidentalis</name>
    <name type="common">western predatory mite</name>
    <dbReference type="NCBI Taxonomy" id="34638"/>
    <lineage>
        <taxon>Eukaryota</taxon>
        <taxon>Metazoa</taxon>
        <taxon>Ecdysozoa</taxon>
        <taxon>Arthropoda</taxon>
        <taxon>Chelicerata</taxon>
        <taxon>Arachnida</taxon>
        <taxon>Acari</taxon>
        <taxon>Parasitiformes</taxon>
        <taxon>Mesostigmata</taxon>
        <taxon>Gamasina</taxon>
        <taxon>Phytoseioidea</taxon>
        <taxon>Phytoseiidae</taxon>
        <taxon>Typhlodrominae</taxon>
        <taxon>Galendromus</taxon>
    </lineage>
</organism>
<comment type="catalytic activity">
    <reaction evidence="1">
        <text>Hydrolysis of terminal non-reducing N-acetyl-D-hexosamine residues in N-acetyl-beta-D-hexosaminides.</text>
        <dbReference type="EC" id="3.2.1.52"/>
    </reaction>
</comment>
<dbReference type="Proteomes" id="UP000694867">
    <property type="component" value="Unplaced"/>
</dbReference>
<dbReference type="PANTHER" id="PTHR21040">
    <property type="entry name" value="BCDNA.GH04120"/>
    <property type="match status" value="1"/>
</dbReference>
<dbReference type="InterPro" id="IPR015883">
    <property type="entry name" value="Glyco_hydro_20_cat"/>
</dbReference>